<protein>
    <submittedName>
        <fullName evidence="1">Uncharacterized protein</fullName>
    </submittedName>
</protein>
<dbReference type="PATRIC" id="fig|1088721.3.peg.4705"/>
<organism evidence="1 2">
    <name type="scientific">Novosphingobium pentaromativorans US6-1</name>
    <dbReference type="NCBI Taxonomy" id="1088721"/>
    <lineage>
        <taxon>Bacteria</taxon>
        <taxon>Pseudomonadati</taxon>
        <taxon>Pseudomonadota</taxon>
        <taxon>Alphaproteobacteria</taxon>
        <taxon>Sphingomonadales</taxon>
        <taxon>Sphingomonadaceae</taxon>
        <taxon>Novosphingobium</taxon>
    </lineage>
</organism>
<dbReference type="EMBL" id="AGFM01000092">
    <property type="protein sequence ID" value="EHJ58262.1"/>
    <property type="molecule type" value="Genomic_DNA"/>
</dbReference>
<comment type="caution">
    <text evidence="1">The sequence shown here is derived from an EMBL/GenBank/DDBJ whole genome shotgun (WGS) entry which is preliminary data.</text>
</comment>
<dbReference type="Proteomes" id="UP000004030">
    <property type="component" value="Unassembled WGS sequence"/>
</dbReference>
<name>G6EKC1_9SPHN</name>
<proteinExistence type="predicted"/>
<sequence length="48" mass="4795">MDTGTTIATSKVGTTRVTIAMPIATITAKTGTSDAGTIALAVIIDSQE</sequence>
<gene>
    <name evidence="1" type="ORF">NSU_4792</name>
</gene>
<keyword evidence="2" id="KW-1185">Reference proteome</keyword>
<accession>G6EKC1</accession>
<dbReference type="AlphaFoldDB" id="G6EKC1"/>
<evidence type="ECO:0000313" key="1">
    <source>
        <dbReference type="EMBL" id="EHJ58262.1"/>
    </source>
</evidence>
<evidence type="ECO:0000313" key="2">
    <source>
        <dbReference type="Proteomes" id="UP000004030"/>
    </source>
</evidence>
<reference evidence="1 2" key="1">
    <citation type="journal article" date="2012" name="J. Bacteriol.">
        <title>Genome sequence of benzo(a)pyrene-degrading bacterium Novosphingobium pentaromativorans US6-1.</title>
        <authorList>
            <person name="Luo Y.R."/>
            <person name="Kang S.G."/>
            <person name="Kim S.J."/>
            <person name="Kim M.R."/>
            <person name="Li N."/>
            <person name="Lee J.H."/>
            <person name="Kwon K.K."/>
        </authorList>
    </citation>
    <scope>NUCLEOTIDE SEQUENCE [LARGE SCALE GENOMIC DNA]</scope>
    <source>
        <strain evidence="1 2">US6-1</strain>
    </source>
</reference>